<dbReference type="Gene3D" id="3.10.129.10">
    <property type="entry name" value="Hotdog Thioesterase"/>
    <property type="match status" value="2"/>
</dbReference>
<dbReference type="SUPFAM" id="SSF54637">
    <property type="entry name" value="Thioesterase/thiol ester dehydrase-isomerase"/>
    <property type="match status" value="2"/>
</dbReference>
<evidence type="ECO:0000259" key="6">
    <source>
        <dbReference type="PROSITE" id="PS51770"/>
    </source>
</evidence>
<feature type="region of interest" description="Disordered" evidence="5">
    <location>
        <begin position="87"/>
        <end position="108"/>
    </location>
</feature>
<dbReference type="Proteomes" id="UP000796880">
    <property type="component" value="Unassembled WGS sequence"/>
</dbReference>
<dbReference type="Pfam" id="PF03061">
    <property type="entry name" value="4HBT"/>
    <property type="match status" value="1"/>
</dbReference>
<dbReference type="OrthoDB" id="331699at2759"/>
<gene>
    <name evidence="7" type="ORF">FNV43_RR07163</name>
</gene>
<evidence type="ECO:0000256" key="1">
    <source>
        <dbReference type="ARBA" id="ARBA00010458"/>
    </source>
</evidence>
<dbReference type="PANTHER" id="PTHR12655">
    <property type="entry name" value="ACYL-COA THIOESTERASE"/>
    <property type="match status" value="1"/>
</dbReference>
<evidence type="ECO:0000256" key="5">
    <source>
        <dbReference type="SAM" id="MobiDB-lite"/>
    </source>
</evidence>
<dbReference type="InterPro" id="IPR029069">
    <property type="entry name" value="HotDog_dom_sf"/>
</dbReference>
<proteinExistence type="inferred from homology"/>
<reference evidence="7" key="1">
    <citation type="submission" date="2020-03" db="EMBL/GenBank/DDBJ databases">
        <title>A high-quality chromosome-level genome assembly of a woody plant with both climbing and erect habits, Rhamnella rubrinervis.</title>
        <authorList>
            <person name="Lu Z."/>
            <person name="Yang Y."/>
            <person name="Zhu X."/>
            <person name="Sun Y."/>
        </authorList>
    </citation>
    <scope>NUCLEOTIDE SEQUENCE</scope>
    <source>
        <strain evidence="7">BYM</strain>
        <tissue evidence="7">Leaf</tissue>
    </source>
</reference>
<dbReference type="GO" id="GO:0006637">
    <property type="term" value="P:acyl-CoA metabolic process"/>
    <property type="evidence" value="ECO:0007669"/>
    <property type="project" value="TreeGrafter"/>
</dbReference>
<protein>
    <recommendedName>
        <fullName evidence="6">HotDog ACOT-type domain-containing protein</fullName>
    </recommendedName>
</protein>
<dbReference type="AlphaFoldDB" id="A0A8K0HF74"/>
<feature type="domain" description="HotDog ACOT-type" evidence="6">
    <location>
        <begin position="186"/>
        <end position="308"/>
    </location>
</feature>
<dbReference type="GO" id="GO:0047617">
    <property type="term" value="F:fatty acyl-CoA hydrolase activity"/>
    <property type="evidence" value="ECO:0007669"/>
    <property type="project" value="TreeGrafter"/>
</dbReference>
<dbReference type="InterPro" id="IPR006683">
    <property type="entry name" value="Thioestr_dom"/>
</dbReference>
<organism evidence="7 8">
    <name type="scientific">Rhamnella rubrinervis</name>
    <dbReference type="NCBI Taxonomy" id="2594499"/>
    <lineage>
        <taxon>Eukaryota</taxon>
        <taxon>Viridiplantae</taxon>
        <taxon>Streptophyta</taxon>
        <taxon>Embryophyta</taxon>
        <taxon>Tracheophyta</taxon>
        <taxon>Spermatophyta</taxon>
        <taxon>Magnoliopsida</taxon>
        <taxon>eudicotyledons</taxon>
        <taxon>Gunneridae</taxon>
        <taxon>Pentapetalae</taxon>
        <taxon>rosids</taxon>
        <taxon>fabids</taxon>
        <taxon>Rosales</taxon>
        <taxon>Rhamnaceae</taxon>
        <taxon>rhamnoid group</taxon>
        <taxon>Rhamneae</taxon>
        <taxon>Rhamnella</taxon>
    </lineage>
</organism>
<feature type="compositionally biased region" description="Low complexity" evidence="5">
    <location>
        <begin position="87"/>
        <end position="101"/>
    </location>
</feature>
<comment type="similarity">
    <text evidence="1">Belongs to the acyl coenzyme A hydrolase family.</text>
</comment>
<evidence type="ECO:0000256" key="4">
    <source>
        <dbReference type="ARBA" id="ARBA00022946"/>
    </source>
</evidence>
<evidence type="ECO:0000313" key="8">
    <source>
        <dbReference type="Proteomes" id="UP000796880"/>
    </source>
</evidence>
<feature type="domain" description="HotDog ACOT-type" evidence="6">
    <location>
        <begin position="383"/>
        <end position="500"/>
    </location>
</feature>
<dbReference type="PANTHER" id="PTHR12655:SF3">
    <property type="entry name" value="ACYL-COENZYME A THIOESTERASE 9, MITOCHONDRIAL-LIKE ISOFORM X1"/>
    <property type="match status" value="1"/>
</dbReference>
<dbReference type="PROSITE" id="PS51770">
    <property type="entry name" value="HOTDOG_ACOT"/>
    <property type="match status" value="2"/>
</dbReference>
<dbReference type="EMBL" id="VOIH02000003">
    <property type="protein sequence ID" value="KAF3451074.1"/>
    <property type="molecule type" value="Genomic_DNA"/>
</dbReference>
<evidence type="ECO:0000256" key="2">
    <source>
        <dbReference type="ARBA" id="ARBA00022737"/>
    </source>
</evidence>
<keyword evidence="2" id="KW-0677">Repeat</keyword>
<keyword evidence="3" id="KW-0378">Hydrolase</keyword>
<accession>A0A8K0HF74</accession>
<keyword evidence="4" id="KW-0809">Transit peptide</keyword>
<dbReference type="CDD" id="cd03442">
    <property type="entry name" value="BFIT_BACH"/>
    <property type="match status" value="2"/>
</dbReference>
<sequence>MASITKHLPRRLFKPISSNTTCQFSSLHPCATPFAPSSSPSIFSQSQEATSFLDTLLLNSSIQPNPIFRGRRAILYDPIPFTFTQSRSVSSSASDPPGSKPFDSPQLSSNIDRVVSTITSPHDHTSKPIDAGSSIRKPISLWPGMYHSPVTNALWEARSSIFEKLGDSTSNTHLDVKTPAQSRTSILYKFSSDYKLREQYRNPWNEIRMGKLVEDLDALAGTIAFKHCCNEDGTTRPLILVTASVDKMVLKRPIHVDADLSIVGAVTWVGRSSMEIQLEVIQSTHESPMSSDTLALVANFTFVARDSRTGKSARVNQISPETEKEKLLWKEADERDKMRKTKRAEKKRDIENNDVNRLNALLAEGRIFCDMPALADRDSILIRDTCLENSFICQPQQRNIHGRIFGGFLMRRAFELAFSTTYAFAGVAPNFREVDHVDFFKPVDVGNFLRLKSSILYTELENPTEPLINVEVVAHVTRPELRSSEVSNKFYFTFSVRPEAVKDGLRIRNVVPATEEEARRVLDRMDAEGTQFKNSQT</sequence>
<dbReference type="FunFam" id="3.10.129.10:FF:000023">
    <property type="entry name" value="Acyl-coenzyme A thioesterase 9, mitochondrial"/>
    <property type="match status" value="1"/>
</dbReference>
<evidence type="ECO:0000256" key="3">
    <source>
        <dbReference type="ARBA" id="ARBA00022801"/>
    </source>
</evidence>
<evidence type="ECO:0000313" key="7">
    <source>
        <dbReference type="EMBL" id="KAF3451074.1"/>
    </source>
</evidence>
<dbReference type="FunFam" id="3.10.129.10:FF:000031">
    <property type="entry name" value="Acyl-coenzyme A thioesterase 9, mitochondrial"/>
    <property type="match status" value="1"/>
</dbReference>
<dbReference type="InterPro" id="IPR033120">
    <property type="entry name" value="HOTDOG_ACOT"/>
</dbReference>
<comment type="caution">
    <text evidence="7">The sequence shown here is derived from an EMBL/GenBank/DDBJ whole genome shotgun (WGS) entry which is preliminary data.</text>
</comment>
<keyword evidence="8" id="KW-1185">Reference proteome</keyword>
<name>A0A8K0HF74_9ROSA</name>